<keyword evidence="2" id="KW-0677">Repeat</keyword>
<dbReference type="PANTHER" id="PTHR19848">
    <property type="entry name" value="WD40 REPEAT PROTEIN"/>
    <property type="match status" value="1"/>
</dbReference>
<protein>
    <submittedName>
        <fullName evidence="5">Predicted protein</fullName>
    </submittedName>
</protein>
<organism evidence="6">
    <name type="scientific">Naegleria gruberi</name>
    <name type="common">Amoeba</name>
    <dbReference type="NCBI Taxonomy" id="5762"/>
    <lineage>
        <taxon>Eukaryota</taxon>
        <taxon>Discoba</taxon>
        <taxon>Heterolobosea</taxon>
        <taxon>Tetramitia</taxon>
        <taxon>Eutetramitia</taxon>
        <taxon>Vahlkampfiidae</taxon>
        <taxon>Naegleria</taxon>
    </lineage>
</organism>
<feature type="compositionally biased region" description="Low complexity" evidence="4">
    <location>
        <begin position="134"/>
        <end position="146"/>
    </location>
</feature>
<dbReference type="Pfam" id="PF00400">
    <property type="entry name" value="WD40"/>
    <property type="match status" value="3"/>
</dbReference>
<feature type="region of interest" description="Disordered" evidence="4">
    <location>
        <begin position="53"/>
        <end position="80"/>
    </location>
</feature>
<dbReference type="SMART" id="SM00320">
    <property type="entry name" value="WD40"/>
    <property type="match status" value="7"/>
</dbReference>
<evidence type="ECO:0000313" key="5">
    <source>
        <dbReference type="EMBL" id="EFC41046.1"/>
    </source>
</evidence>
<feature type="repeat" description="WD" evidence="3">
    <location>
        <begin position="606"/>
        <end position="649"/>
    </location>
</feature>
<feature type="region of interest" description="Disordered" evidence="4">
    <location>
        <begin position="126"/>
        <end position="202"/>
    </location>
</feature>
<keyword evidence="1 3" id="KW-0853">WD repeat</keyword>
<dbReference type="PROSITE" id="PS50082">
    <property type="entry name" value="WD_REPEATS_2"/>
    <property type="match status" value="1"/>
</dbReference>
<proteinExistence type="predicted"/>
<feature type="compositionally biased region" description="Basic and acidic residues" evidence="4">
    <location>
        <begin position="147"/>
        <end position="163"/>
    </location>
</feature>
<accession>D2VQ56</accession>
<sequence length="876" mass="99031">MIDDEEALVEKIDYYANKVNVFFAMQPATETLSKLAENRRNITRMIQEAKKAELQSSSAKTTRATTIGASSTSSSSGTIENSRQITIDDFMIDDDFDFGGGLGGDDFMFEDLNDILLQVKPKVTIKKKTKTDNSKSSTSSSPLLKESTIESKKEIKSTQEKSQKSRKKQKVEEKPSTPPSPSSPSPTTETPKEETNLYDESEAVENSAELLDHLFKHNRGKHLAPPNFHYYPSEDIQEQLSFKHLLYPCEMAKNSSLQNVQTFYRNSDNICYQGIPFLPAQSLYCPKKATPSQKDYLLDSDAELSALQIARIDATLPEIRIQRLLRHVVKDDLSLFEKDYQFNLFLRKNNEGEDIPFTSYYKPYLKRRKCENLLKMEAEDLKELGLLHGDLIHCPFTPAEAKIIKYLKHNKWNNKKIAILFDNRISEDIKNYWDDISNGEGQHGEAFTFYEKPIPLVCSKTINELMASREIKTSDLTLNKHVNIKKIYNDLPDSDRFNLNTTYRQCWQSPNVTKSSFSDFSGSIVEIAFDKSSERMAAISTNSEPNAYLFDLKEGKRVKLQGHLDTVTDVKFTQDGKVVTSSFDKAIRVFGSDGTLLKTIKKSENSEGHDNEVSLLAIHPDDSHVIASCSEKDKSVKFWDIRSGSMIIDLMAREKVKTEISGMEFGKDNVFYAMSILSSDKKHGEIFLYDVNTYQLLDKIRTKNNGTEAFSLSHCGKKIAIGGENGTVHVYDTKEKNLIGDIHNTRLHNRVSFVNWSADDTYMATGGYDGLVRVVDQRMNQVLFTFRHSLEFIQKQGATRSCWSNQPGTSLLVTCGDNYATQVYSISSGNPFVTSFEEKKFPVSAVSISPDDLTICSGDDMSNLFLFSLSGYDISK</sequence>
<dbReference type="GeneID" id="8855637"/>
<dbReference type="OMA" id="KIDYYAN"/>
<dbReference type="PANTHER" id="PTHR19848:SF8">
    <property type="entry name" value="F-BOX AND WD REPEAT DOMAIN CONTAINING 7"/>
    <property type="match status" value="1"/>
</dbReference>
<reference evidence="5 6" key="1">
    <citation type="journal article" date="2010" name="Cell">
        <title>The genome of Naegleria gruberi illuminates early eukaryotic versatility.</title>
        <authorList>
            <person name="Fritz-Laylin L.K."/>
            <person name="Prochnik S.E."/>
            <person name="Ginger M.L."/>
            <person name="Dacks J.B."/>
            <person name="Carpenter M.L."/>
            <person name="Field M.C."/>
            <person name="Kuo A."/>
            <person name="Paredez A."/>
            <person name="Chapman J."/>
            <person name="Pham J."/>
            <person name="Shu S."/>
            <person name="Neupane R."/>
            <person name="Cipriano M."/>
            <person name="Mancuso J."/>
            <person name="Tu H."/>
            <person name="Salamov A."/>
            <person name="Lindquist E."/>
            <person name="Shapiro H."/>
            <person name="Lucas S."/>
            <person name="Grigoriev I.V."/>
            <person name="Cande W.Z."/>
            <person name="Fulton C."/>
            <person name="Rokhsar D.S."/>
            <person name="Dawson S.C."/>
        </authorList>
    </citation>
    <scope>NUCLEOTIDE SEQUENCE [LARGE SCALE GENOMIC DNA]</scope>
    <source>
        <strain evidence="5 6">NEG-M</strain>
    </source>
</reference>
<evidence type="ECO:0000256" key="4">
    <source>
        <dbReference type="SAM" id="MobiDB-lite"/>
    </source>
</evidence>
<dbReference type="InterPro" id="IPR001680">
    <property type="entry name" value="WD40_rpt"/>
</dbReference>
<dbReference type="eggNOG" id="KOG0272">
    <property type="taxonomic scope" value="Eukaryota"/>
</dbReference>
<dbReference type="RefSeq" id="XP_002673790.1">
    <property type="nucleotide sequence ID" value="XM_002673744.1"/>
</dbReference>
<dbReference type="EMBL" id="GG738888">
    <property type="protein sequence ID" value="EFC41046.1"/>
    <property type="molecule type" value="Genomic_DNA"/>
</dbReference>
<name>D2VQ56_NAEGR</name>
<dbReference type="Gene3D" id="2.130.10.10">
    <property type="entry name" value="YVTN repeat-like/Quinoprotein amine dehydrogenase"/>
    <property type="match status" value="2"/>
</dbReference>
<evidence type="ECO:0000313" key="6">
    <source>
        <dbReference type="Proteomes" id="UP000006671"/>
    </source>
</evidence>
<keyword evidence="6" id="KW-1185">Reference proteome</keyword>
<dbReference type="SUPFAM" id="SSF50978">
    <property type="entry name" value="WD40 repeat-like"/>
    <property type="match status" value="1"/>
</dbReference>
<dbReference type="InParanoid" id="D2VQ56"/>
<gene>
    <name evidence="5" type="ORF">NAEGRDRAFT_58880</name>
</gene>
<evidence type="ECO:0000256" key="3">
    <source>
        <dbReference type="PROSITE-ProRule" id="PRU00221"/>
    </source>
</evidence>
<evidence type="ECO:0000256" key="2">
    <source>
        <dbReference type="ARBA" id="ARBA00022737"/>
    </source>
</evidence>
<dbReference type="AlphaFoldDB" id="D2VQ56"/>
<dbReference type="VEuPathDB" id="AmoebaDB:NAEGRDRAFT_58880"/>
<feature type="compositionally biased region" description="Low complexity" evidence="4">
    <location>
        <begin position="61"/>
        <end position="79"/>
    </location>
</feature>
<evidence type="ECO:0000256" key="1">
    <source>
        <dbReference type="ARBA" id="ARBA00022574"/>
    </source>
</evidence>
<dbReference type="KEGG" id="ngr:NAEGRDRAFT_58880"/>
<dbReference type="InterPro" id="IPR036322">
    <property type="entry name" value="WD40_repeat_dom_sf"/>
</dbReference>
<dbReference type="OrthoDB" id="10248252at2759"/>
<dbReference type="InterPro" id="IPR015943">
    <property type="entry name" value="WD40/YVTN_repeat-like_dom_sf"/>
</dbReference>
<dbReference type="Proteomes" id="UP000006671">
    <property type="component" value="Unassembled WGS sequence"/>
</dbReference>
<dbReference type="STRING" id="5762.D2VQ56"/>